<dbReference type="EMBL" id="VNHQ01000014">
    <property type="protein sequence ID" value="TYP61313.1"/>
    <property type="molecule type" value="Genomic_DNA"/>
</dbReference>
<proteinExistence type="predicted"/>
<evidence type="ECO:0000313" key="2">
    <source>
        <dbReference type="Proteomes" id="UP000324282"/>
    </source>
</evidence>
<accession>A0A5S5B683</accession>
<comment type="caution">
    <text evidence="1">The sequence shown here is derived from an EMBL/GenBank/DDBJ whole genome shotgun (WGS) entry which is preliminary data.</text>
</comment>
<organism evidence="1 2">
    <name type="scientific">Stutzerimonas stutzeri</name>
    <name type="common">Pseudomonas stutzeri</name>
    <dbReference type="NCBI Taxonomy" id="316"/>
    <lineage>
        <taxon>Bacteria</taxon>
        <taxon>Pseudomonadati</taxon>
        <taxon>Pseudomonadota</taxon>
        <taxon>Gammaproteobacteria</taxon>
        <taxon>Pseudomonadales</taxon>
        <taxon>Pseudomonadaceae</taxon>
        <taxon>Stutzerimonas</taxon>
    </lineage>
</organism>
<evidence type="ECO:0000313" key="1">
    <source>
        <dbReference type="EMBL" id="TYP61313.1"/>
    </source>
</evidence>
<reference evidence="1 2" key="1">
    <citation type="submission" date="2019-07" db="EMBL/GenBank/DDBJ databases">
        <title>Deep subsurface shale carbon reservoir microbial communities from Ohio and West Virginia, USA.</title>
        <authorList>
            <person name="Wrighton K."/>
        </authorList>
    </citation>
    <scope>NUCLEOTIDE SEQUENCE [LARGE SCALE GENOMIC DNA]</scope>
    <source>
        <strain evidence="1 2">NP_8Ht</strain>
    </source>
</reference>
<protein>
    <submittedName>
        <fullName evidence="1">Uncharacterized protein</fullName>
    </submittedName>
</protein>
<gene>
    <name evidence="1" type="ORF">A9A72_12445</name>
</gene>
<sequence>MRRTLYAAMATNMDSSVFFRFIESARPHTAQASTRSVSLIASVGRLAAGDTRRPTQPMRSAQGMVVVRLDAWMSC</sequence>
<dbReference type="AlphaFoldDB" id="A0A5S5B683"/>
<name>A0A5S5B683_STUST</name>
<dbReference type="Proteomes" id="UP000324282">
    <property type="component" value="Unassembled WGS sequence"/>
</dbReference>